<dbReference type="InterPro" id="IPR013833">
    <property type="entry name" value="Cyt_c_oxidase_su3_a-hlx"/>
</dbReference>
<comment type="subcellular location">
    <subcellularLocation>
        <location evidence="6">Cell membrane</location>
        <topology evidence="6">Multi-pass membrane protein</topology>
    </subcellularLocation>
    <subcellularLocation>
        <location evidence="1">Membrane</location>
        <topology evidence="1">Multi-pass membrane protein</topology>
    </subcellularLocation>
</comment>
<evidence type="ECO:0000256" key="4">
    <source>
        <dbReference type="ARBA" id="ARBA00022989"/>
    </source>
</evidence>
<feature type="transmembrane region" description="Helical" evidence="7">
    <location>
        <begin position="199"/>
        <end position="218"/>
    </location>
</feature>
<keyword evidence="3 6" id="KW-0812">Transmembrane</keyword>
<dbReference type="FunCoup" id="Q02BQ7">
    <property type="interactions" value="259"/>
</dbReference>
<dbReference type="InterPro" id="IPR035973">
    <property type="entry name" value="Cyt_c_oxidase_su3-like_sf"/>
</dbReference>
<feature type="domain" description="Heme-copper oxidase subunit III family profile" evidence="8">
    <location>
        <begin position="1"/>
        <end position="220"/>
    </location>
</feature>
<reference evidence="9" key="1">
    <citation type="submission" date="2006-10" db="EMBL/GenBank/DDBJ databases">
        <title>Complete sequence of Solibacter usitatus Ellin6076.</title>
        <authorList>
            <consortium name="US DOE Joint Genome Institute"/>
            <person name="Copeland A."/>
            <person name="Lucas S."/>
            <person name="Lapidus A."/>
            <person name="Barry K."/>
            <person name="Detter J.C."/>
            <person name="Glavina del Rio T."/>
            <person name="Hammon N."/>
            <person name="Israni S."/>
            <person name="Dalin E."/>
            <person name="Tice H."/>
            <person name="Pitluck S."/>
            <person name="Thompson L.S."/>
            <person name="Brettin T."/>
            <person name="Bruce D."/>
            <person name="Han C."/>
            <person name="Tapia R."/>
            <person name="Gilna P."/>
            <person name="Schmutz J."/>
            <person name="Larimer F."/>
            <person name="Land M."/>
            <person name="Hauser L."/>
            <person name="Kyrpides N."/>
            <person name="Mikhailova N."/>
            <person name="Janssen P.H."/>
            <person name="Kuske C.R."/>
            <person name="Richardson P."/>
        </authorList>
    </citation>
    <scope>NUCLEOTIDE SEQUENCE</scope>
    <source>
        <strain evidence="9">Ellin6076</strain>
    </source>
</reference>
<dbReference type="Pfam" id="PF00510">
    <property type="entry name" value="COX3"/>
    <property type="match status" value="1"/>
</dbReference>
<dbReference type="InParanoid" id="Q02BQ7"/>
<dbReference type="AlphaFoldDB" id="Q02BQ7"/>
<dbReference type="GO" id="GO:0004129">
    <property type="term" value="F:cytochrome-c oxidase activity"/>
    <property type="evidence" value="ECO:0007669"/>
    <property type="project" value="InterPro"/>
</dbReference>
<feature type="transmembrane region" description="Helical" evidence="7">
    <location>
        <begin position="27"/>
        <end position="50"/>
    </location>
</feature>
<dbReference type="PANTHER" id="PTHR11403">
    <property type="entry name" value="CYTOCHROME C OXIDASE SUBUNIT III"/>
    <property type="match status" value="1"/>
</dbReference>
<proteinExistence type="inferred from homology"/>
<dbReference type="PANTHER" id="PTHR11403:SF6">
    <property type="entry name" value="NITRIC OXIDE REDUCTASE SUBUNIT E"/>
    <property type="match status" value="1"/>
</dbReference>
<evidence type="ECO:0000313" key="9">
    <source>
        <dbReference type="EMBL" id="ABJ81509.1"/>
    </source>
</evidence>
<evidence type="ECO:0000256" key="5">
    <source>
        <dbReference type="ARBA" id="ARBA00023136"/>
    </source>
</evidence>
<dbReference type="GO" id="GO:0019646">
    <property type="term" value="P:aerobic electron transport chain"/>
    <property type="evidence" value="ECO:0007669"/>
    <property type="project" value="InterPro"/>
</dbReference>
<evidence type="ECO:0000256" key="1">
    <source>
        <dbReference type="ARBA" id="ARBA00004141"/>
    </source>
</evidence>
<feature type="transmembrane region" description="Helical" evidence="7">
    <location>
        <begin position="151"/>
        <end position="179"/>
    </location>
</feature>
<dbReference type="EMBL" id="CP000473">
    <property type="protein sequence ID" value="ABJ81509.1"/>
    <property type="molecule type" value="Genomic_DNA"/>
</dbReference>
<dbReference type="InterPro" id="IPR000298">
    <property type="entry name" value="Cyt_c_oxidase-like_su3"/>
</dbReference>
<sequence length="224" mass="25153">MADHGTETLALRVQFDSAEQQKDASQLGMWIFLITEIMFFGGMFACYTVYRNWYPEVFAIASSSLNAVLGAINTGVLLLSSFTMVMAVRAGQLGQQKMIVIFLILTLLFGGVFLGVKAIEWKEKFDENHIPGQAAFHLEGLKPADQGHAQLFFSLYFAMTGLHALHMVIGVGILLTLIMQARKGIYSAEYYTPVDVAGLYWHFVDVIWIFLFPLLYLIDRHLGK</sequence>
<dbReference type="SUPFAM" id="SSF81452">
    <property type="entry name" value="Cytochrome c oxidase subunit III-like"/>
    <property type="match status" value="1"/>
</dbReference>
<accession>Q02BQ7</accession>
<feature type="transmembrane region" description="Helical" evidence="7">
    <location>
        <begin position="98"/>
        <end position="116"/>
    </location>
</feature>
<dbReference type="KEGG" id="sus:Acid_0499"/>
<name>Q02BQ7_SOLUE</name>
<dbReference type="Gene3D" id="1.20.120.80">
    <property type="entry name" value="Cytochrome c oxidase, subunit III, four-helix bundle"/>
    <property type="match status" value="1"/>
</dbReference>
<evidence type="ECO:0000256" key="3">
    <source>
        <dbReference type="ARBA" id="ARBA00022692"/>
    </source>
</evidence>
<evidence type="ECO:0000256" key="6">
    <source>
        <dbReference type="RuleBase" id="RU003376"/>
    </source>
</evidence>
<dbReference type="HOGENOM" id="CLU_044071_1_0_0"/>
<dbReference type="PROSITE" id="PS50253">
    <property type="entry name" value="COX3"/>
    <property type="match status" value="1"/>
</dbReference>
<dbReference type="GO" id="GO:0005886">
    <property type="term" value="C:plasma membrane"/>
    <property type="evidence" value="ECO:0007669"/>
    <property type="project" value="UniProtKB-SubCell"/>
</dbReference>
<keyword evidence="5 7" id="KW-0472">Membrane</keyword>
<dbReference type="InterPro" id="IPR024791">
    <property type="entry name" value="Cyt_c/ubiquinol_Oxase_su3"/>
</dbReference>
<feature type="transmembrane region" description="Helical" evidence="7">
    <location>
        <begin position="57"/>
        <end position="78"/>
    </location>
</feature>
<evidence type="ECO:0000259" key="8">
    <source>
        <dbReference type="PROSITE" id="PS50253"/>
    </source>
</evidence>
<comment type="similarity">
    <text evidence="2 6">Belongs to the cytochrome c oxidase subunit 3 family.</text>
</comment>
<evidence type="ECO:0000256" key="7">
    <source>
        <dbReference type="SAM" id="Phobius"/>
    </source>
</evidence>
<protein>
    <submittedName>
        <fullName evidence="9">Cytochrome c oxidase, subunit III</fullName>
    </submittedName>
</protein>
<gene>
    <name evidence="9" type="ordered locus">Acid_0499</name>
</gene>
<dbReference type="STRING" id="234267.Acid_0499"/>
<evidence type="ECO:0000256" key="2">
    <source>
        <dbReference type="ARBA" id="ARBA00010581"/>
    </source>
</evidence>
<dbReference type="eggNOG" id="COG1845">
    <property type="taxonomic scope" value="Bacteria"/>
</dbReference>
<dbReference type="CDD" id="cd02862">
    <property type="entry name" value="NorE_like"/>
    <property type="match status" value="1"/>
</dbReference>
<keyword evidence="4 7" id="KW-1133">Transmembrane helix</keyword>
<organism evidence="9">
    <name type="scientific">Solibacter usitatus (strain Ellin6076)</name>
    <dbReference type="NCBI Taxonomy" id="234267"/>
    <lineage>
        <taxon>Bacteria</taxon>
        <taxon>Pseudomonadati</taxon>
        <taxon>Acidobacteriota</taxon>
        <taxon>Terriglobia</taxon>
        <taxon>Bryobacterales</taxon>
        <taxon>Solibacteraceae</taxon>
        <taxon>Candidatus Solibacter</taxon>
    </lineage>
</organism>